<evidence type="ECO:0000259" key="1">
    <source>
        <dbReference type="Pfam" id="PF21321"/>
    </source>
</evidence>
<feature type="domain" description="Putative antitoxin VapB45-like DNA-binding HTH" evidence="1">
    <location>
        <begin position="11"/>
        <end position="91"/>
    </location>
</feature>
<dbReference type="EMBL" id="RBZY01000003">
    <property type="protein sequence ID" value="RWR22832.1"/>
    <property type="molecule type" value="Genomic_DNA"/>
</dbReference>
<dbReference type="Proteomes" id="UP000285970">
    <property type="component" value="Unassembled WGS sequence"/>
</dbReference>
<dbReference type="InterPro" id="IPR048708">
    <property type="entry name" value="VapB45-like_HTH"/>
</dbReference>
<dbReference type="Pfam" id="PF21321">
    <property type="entry name" value="HTH_66"/>
    <property type="match status" value="1"/>
</dbReference>
<evidence type="ECO:0000313" key="2">
    <source>
        <dbReference type="EMBL" id="RWR22832.1"/>
    </source>
</evidence>
<proteinExistence type="predicted"/>
<reference evidence="2 3" key="1">
    <citation type="journal article" date="2018" name="Front. Microbiol.">
        <title>Novel Insights Into Bacterial Dimethylsulfoniopropionate Catabolism in the East China Sea.</title>
        <authorList>
            <person name="Liu J."/>
            <person name="Liu J."/>
            <person name="Zhang S.H."/>
            <person name="Liang J."/>
            <person name="Lin H."/>
            <person name="Song D."/>
            <person name="Yang G.P."/>
            <person name="Todd J.D."/>
            <person name="Zhang X.H."/>
        </authorList>
    </citation>
    <scope>NUCLEOTIDE SEQUENCE [LARGE SCALE GENOMIC DNA]</scope>
    <source>
        <strain evidence="2 3">ZYFD042</strain>
    </source>
</reference>
<organism evidence="2 3">
    <name type="scientific">Microbacterium enclense</name>
    <dbReference type="NCBI Taxonomy" id="993073"/>
    <lineage>
        <taxon>Bacteria</taxon>
        <taxon>Bacillati</taxon>
        <taxon>Actinomycetota</taxon>
        <taxon>Actinomycetes</taxon>
        <taxon>Micrococcales</taxon>
        <taxon>Microbacteriaceae</taxon>
        <taxon>Microbacterium</taxon>
    </lineage>
</organism>
<accession>A0A3S3L2M8</accession>
<dbReference type="RefSeq" id="WP_128216350.1">
    <property type="nucleotide sequence ID" value="NZ_RBZY01000003.1"/>
</dbReference>
<protein>
    <recommendedName>
        <fullName evidence="1">Putative antitoxin VapB45-like DNA-binding HTH domain-containing protein</fullName>
    </recommendedName>
</protein>
<comment type="caution">
    <text evidence="2">The sequence shown here is derived from an EMBL/GenBank/DDBJ whole genome shotgun (WGS) entry which is preliminary data.</text>
</comment>
<gene>
    <name evidence="2" type="ORF">D8Y23_01185</name>
</gene>
<evidence type="ECO:0000313" key="3">
    <source>
        <dbReference type="Proteomes" id="UP000285970"/>
    </source>
</evidence>
<dbReference type="AlphaFoldDB" id="A0A3S3L2M8"/>
<dbReference type="OrthoDB" id="5140481at2"/>
<name>A0A3S3L2M8_9MICO</name>
<sequence length="104" mass="11370">MLGLTDEYTVPLYSQAEAARIIGEPANTVRNWARGYAYRTTEGPKTALSLITVAAQPFSQLSVPFVGLAEAYVIAAFKKAGVPMQRIRPAVEAIRTEMAPRKPF</sequence>